<evidence type="ECO:0000313" key="4">
    <source>
        <dbReference type="EMBL" id="CAB4152162.1"/>
    </source>
</evidence>
<evidence type="ECO:0000256" key="1">
    <source>
        <dbReference type="ARBA" id="ARBA00004328"/>
    </source>
</evidence>
<evidence type="ECO:0000256" key="2">
    <source>
        <dbReference type="ARBA" id="ARBA00022732"/>
    </source>
</evidence>
<dbReference type="Pfam" id="PF13884">
    <property type="entry name" value="Peptidase_S74"/>
    <property type="match status" value="1"/>
</dbReference>
<feature type="domain" description="Peptidase S74" evidence="3">
    <location>
        <begin position="347"/>
        <end position="440"/>
    </location>
</feature>
<comment type="subcellular location">
    <subcellularLocation>
        <location evidence="1">Virion</location>
    </subcellularLocation>
</comment>
<dbReference type="InterPro" id="IPR030392">
    <property type="entry name" value="S74_ICA"/>
</dbReference>
<organism evidence="4">
    <name type="scientific">uncultured Caudovirales phage</name>
    <dbReference type="NCBI Taxonomy" id="2100421"/>
    <lineage>
        <taxon>Viruses</taxon>
        <taxon>Duplodnaviria</taxon>
        <taxon>Heunggongvirae</taxon>
        <taxon>Uroviricota</taxon>
        <taxon>Caudoviricetes</taxon>
        <taxon>Peduoviridae</taxon>
        <taxon>Maltschvirus</taxon>
        <taxon>Maltschvirus maltsch</taxon>
    </lineage>
</organism>
<accession>A0A6J5N0M0</accession>
<gene>
    <name evidence="4" type="ORF">UFOVP599_56</name>
</gene>
<sequence length="440" mass="45687">MAQTGNFSPIQLYSSSTPGNAPAVGNLVNSTLGSELAINIADGKLFYKDSSNAIQVIAWKTTPTTAGGTGLTSYSAGDMAYYASGTALSKLTIGTSGYFMTSSGSAPQWTNPTTVAVTSLSFGTTGLTPSTATKGAITVAGKLATGYGGTGLTSFTSGGIPYATSTSALTTGSALQFSGANLGIGAAASGWGASYNALQIGQIAFWTSPGTALLHLTNNVYFDGSNYKYIVTDYATDHYTYQGAYHWRSAPSGTTGANISSFSDNMVLDASGNLLVGTSSVVGKLTVVGTGTALAIQGTGAGVISQIGTTDTSGNPYLQLYLTDTSTNRGSVQYNRGTGFMLYNTTSDIRLKKNIKTVNEVGNIIDQINIVSHDWKDGKAHSDYSVIAQQLYPIVPQAVSKGDDGEEISELWQVDHSKLVPLLVKEIQSLRARLKTANIA</sequence>
<dbReference type="GO" id="GO:0098015">
    <property type="term" value="C:virus tail"/>
    <property type="evidence" value="ECO:0007669"/>
    <property type="project" value="UniProtKB-KW"/>
</dbReference>
<dbReference type="PROSITE" id="PS51688">
    <property type="entry name" value="ICA"/>
    <property type="match status" value="1"/>
</dbReference>
<keyword evidence="2" id="KW-0946">Virion</keyword>
<name>A0A6J5N0M0_9CAUD</name>
<protein>
    <submittedName>
        <fullName evidence="4">Intramolecular chaperone auto-processing domain containing protein</fullName>
    </submittedName>
</protein>
<keyword evidence="2" id="KW-1227">Viral tail protein</keyword>
<proteinExistence type="predicted"/>
<dbReference type="EMBL" id="LR796556">
    <property type="protein sequence ID" value="CAB4152162.1"/>
    <property type="molecule type" value="Genomic_DNA"/>
</dbReference>
<evidence type="ECO:0000259" key="3">
    <source>
        <dbReference type="PROSITE" id="PS51688"/>
    </source>
</evidence>
<reference evidence="4" key="1">
    <citation type="submission" date="2020-04" db="EMBL/GenBank/DDBJ databases">
        <authorList>
            <person name="Chiriac C."/>
            <person name="Salcher M."/>
            <person name="Ghai R."/>
            <person name="Kavagutti S V."/>
        </authorList>
    </citation>
    <scope>NUCLEOTIDE SEQUENCE</scope>
</reference>